<evidence type="ECO:0000256" key="2">
    <source>
        <dbReference type="ARBA" id="ARBA00004496"/>
    </source>
</evidence>
<dbReference type="GO" id="GO:0016020">
    <property type="term" value="C:membrane"/>
    <property type="evidence" value="ECO:0007669"/>
    <property type="project" value="UniProtKB-SubCell"/>
</dbReference>
<dbReference type="Proteomes" id="UP000681722">
    <property type="component" value="Unassembled WGS sequence"/>
</dbReference>
<evidence type="ECO:0000313" key="11">
    <source>
        <dbReference type="EMBL" id="CAF3609029.1"/>
    </source>
</evidence>
<evidence type="ECO:0000256" key="7">
    <source>
        <dbReference type="ARBA" id="ARBA00044525"/>
    </source>
</evidence>
<evidence type="ECO:0000313" key="10">
    <source>
        <dbReference type="EMBL" id="CAF0929235.1"/>
    </source>
</evidence>
<organism evidence="9 13">
    <name type="scientific">Didymodactylos carnosus</name>
    <dbReference type="NCBI Taxonomy" id="1234261"/>
    <lineage>
        <taxon>Eukaryota</taxon>
        <taxon>Metazoa</taxon>
        <taxon>Spiralia</taxon>
        <taxon>Gnathifera</taxon>
        <taxon>Rotifera</taxon>
        <taxon>Eurotatoria</taxon>
        <taxon>Bdelloidea</taxon>
        <taxon>Philodinida</taxon>
        <taxon>Philodinidae</taxon>
        <taxon>Didymodactylos</taxon>
    </lineage>
</organism>
<comment type="caution">
    <text evidence="9">The sequence shown here is derived from an EMBL/GenBank/DDBJ whole genome shotgun (WGS) entry which is preliminary data.</text>
</comment>
<accession>A0A813U1R3</accession>
<name>A0A813U1R3_9BILA</name>
<evidence type="ECO:0000256" key="3">
    <source>
        <dbReference type="ARBA" id="ARBA00022490"/>
    </source>
</evidence>
<feature type="transmembrane region" description="Helical" evidence="8">
    <location>
        <begin position="7"/>
        <end position="30"/>
    </location>
</feature>
<dbReference type="EMBL" id="CAJNOK010004198">
    <property type="protein sequence ID" value="CAF0929235.1"/>
    <property type="molecule type" value="Genomic_DNA"/>
</dbReference>
<evidence type="ECO:0000313" key="13">
    <source>
        <dbReference type="Proteomes" id="UP000663829"/>
    </source>
</evidence>
<keyword evidence="13" id="KW-1185">Reference proteome</keyword>
<keyword evidence="3" id="KW-0963">Cytoplasm</keyword>
<proteinExistence type="predicted"/>
<evidence type="ECO:0000256" key="4">
    <source>
        <dbReference type="ARBA" id="ARBA00022692"/>
    </source>
</evidence>
<feature type="transmembrane region" description="Helical" evidence="8">
    <location>
        <begin position="114"/>
        <end position="142"/>
    </location>
</feature>
<evidence type="ECO:0000256" key="1">
    <source>
        <dbReference type="ARBA" id="ARBA00004141"/>
    </source>
</evidence>
<dbReference type="OrthoDB" id="10016951at2759"/>
<dbReference type="PANTHER" id="PTHR28681:SF1">
    <property type="entry name" value="TRANSMEMBRANE PROTEIN 196"/>
    <property type="match status" value="1"/>
</dbReference>
<keyword evidence="5 8" id="KW-1133">Transmembrane helix</keyword>
<dbReference type="InterPro" id="IPR007237">
    <property type="entry name" value="CD20-like"/>
</dbReference>
<feature type="transmembrane region" description="Helical" evidence="8">
    <location>
        <begin position="42"/>
        <end position="60"/>
    </location>
</feature>
<dbReference type="InterPro" id="IPR037661">
    <property type="entry name" value="TMEM196"/>
</dbReference>
<dbReference type="EMBL" id="CAJNOQ010000630">
    <property type="protein sequence ID" value="CAF0822475.1"/>
    <property type="molecule type" value="Genomic_DNA"/>
</dbReference>
<evidence type="ECO:0000313" key="9">
    <source>
        <dbReference type="EMBL" id="CAF0822475.1"/>
    </source>
</evidence>
<sequence length="190" mass="20433">MYIVIGLTYAVSSLHIFLALMSLVVGIISASKALVWMAHSVSPIWSGVFFAICGSIGVISGKQKGLYLVSQILCFCAISIVALIVASVNIQLLRLGLINVTTDGHTYQKEEKDVIVLIALTLSCVECLVCLLSILIGVKLAFDAKNQKFRKKEGAFFVQILSEKDIVVVSKAPSSRHSIAWNGSARSSSS</sequence>
<gene>
    <name evidence="9" type="ORF">GPM918_LOCUS4620</name>
    <name evidence="10" type="ORF">OVA965_LOCUS11056</name>
    <name evidence="11" type="ORF">SRO942_LOCUS4621</name>
    <name evidence="12" type="ORF">TMI583_LOCUS11053</name>
</gene>
<dbReference type="Pfam" id="PF04103">
    <property type="entry name" value="CD20"/>
    <property type="match status" value="1"/>
</dbReference>
<dbReference type="EMBL" id="CAJOBA010004201">
    <property type="protein sequence ID" value="CAF3706094.1"/>
    <property type="molecule type" value="Genomic_DNA"/>
</dbReference>
<keyword evidence="4 8" id="KW-0812">Transmembrane</keyword>
<evidence type="ECO:0000256" key="8">
    <source>
        <dbReference type="SAM" id="Phobius"/>
    </source>
</evidence>
<protein>
    <recommendedName>
        <fullName evidence="7">Transmembrane protein 196</fullName>
    </recommendedName>
</protein>
<comment type="subcellular location">
    <subcellularLocation>
        <location evidence="2">Cytoplasm</location>
    </subcellularLocation>
    <subcellularLocation>
        <location evidence="1">Membrane</location>
        <topology evidence="1">Multi-pass membrane protein</topology>
    </subcellularLocation>
</comment>
<dbReference type="Proteomes" id="UP000677228">
    <property type="component" value="Unassembled WGS sequence"/>
</dbReference>
<feature type="transmembrane region" description="Helical" evidence="8">
    <location>
        <begin position="72"/>
        <end position="94"/>
    </location>
</feature>
<evidence type="ECO:0000256" key="5">
    <source>
        <dbReference type="ARBA" id="ARBA00022989"/>
    </source>
</evidence>
<dbReference type="PANTHER" id="PTHR28681">
    <property type="entry name" value="TRANSMEMBRANE PROTEIN 196"/>
    <property type="match status" value="1"/>
</dbReference>
<keyword evidence="6 8" id="KW-0472">Membrane</keyword>
<evidence type="ECO:0000313" key="12">
    <source>
        <dbReference type="EMBL" id="CAF3706094.1"/>
    </source>
</evidence>
<dbReference type="Proteomes" id="UP000663829">
    <property type="component" value="Unassembled WGS sequence"/>
</dbReference>
<dbReference type="AlphaFoldDB" id="A0A813U1R3"/>
<dbReference type="Proteomes" id="UP000682733">
    <property type="component" value="Unassembled WGS sequence"/>
</dbReference>
<reference evidence="9" key="1">
    <citation type="submission" date="2021-02" db="EMBL/GenBank/DDBJ databases">
        <authorList>
            <person name="Nowell W R."/>
        </authorList>
    </citation>
    <scope>NUCLEOTIDE SEQUENCE</scope>
</reference>
<evidence type="ECO:0000256" key="6">
    <source>
        <dbReference type="ARBA" id="ARBA00023136"/>
    </source>
</evidence>
<dbReference type="EMBL" id="CAJOBC010000630">
    <property type="protein sequence ID" value="CAF3609029.1"/>
    <property type="molecule type" value="Genomic_DNA"/>
</dbReference>
<dbReference type="GO" id="GO:0005737">
    <property type="term" value="C:cytoplasm"/>
    <property type="evidence" value="ECO:0007669"/>
    <property type="project" value="UniProtKB-SubCell"/>
</dbReference>